<dbReference type="NCBIfam" id="TIGR00710">
    <property type="entry name" value="efflux_Bcr_CflA"/>
    <property type="match status" value="1"/>
</dbReference>
<comment type="similarity">
    <text evidence="3">Belongs to the major facilitator superfamily. TCR/Tet family.</text>
</comment>
<evidence type="ECO:0000256" key="4">
    <source>
        <dbReference type="ARBA" id="ARBA00022448"/>
    </source>
</evidence>
<evidence type="ECO:0000256" key="10">
    <source>
        <dbReference type="SAM" id="Phobius"/>
    </source>
</evidence>
<gene>
    <name evidence="12" type="primary">tcaB</name>
    <name evidence="12" type="ORF">GCM10011512_09430</name>
</gene>
<dbReference type="RefSeq" id="WP_188666889.1">
    <property type="nucleotide sequence ID" value="NZ_BMJI01000003.1"/>
</dbReference>
<evidence type="ECO:0000313" key="12">
    <source>
        <dbReference type="EMBL" id="GGC84712.1"/>
    </source>
</evidence>
<dbReference type="SUPFAM" id="SSF103473">
    <property type="entry name" value="MFS general substrate transporter"/>
    <property type="match status" value="1"/>
</dbReference>
<evidence type="ECO:0000256" key="3">
    <source>
        <dbReference type="ARBA" id="ARBA00007520"/>
    </source>
</evidence>
<evidence type="ECO:0000256" key="5">
    <source>
        <dbReference type="ARBA" id="ARBA00022475"/>
    </source>
</evidence>
<evidence type="ECO:0000256" key="1">
    <source>
        <dbReference type="ARBA" id="ARBA00004651"/>
    </source>
</evidence>
<evidence type="ECO:0000256" key="7">
    <source>
        <dbReference type="ARBA" id="ARBA00022989"/>
    </source>
</evidence>
<feature type="transmembrane region" description="Helical" evidence="10">
    <location>
        <begin position="111"/>
        <end position="133"/>
    </location>
</feature>
<evidence type="ECO:0000256" key="8">
    <source>
        <dbReference type="ARBA" id="ARBA00023136"/>
    </source>
</evidence>
<feature type="compositionally biased region" description="Low complexity" evidence="9">
    <location>
        <begin position="407"/>
        <end position="421"/>
    </location>
</feature>
<name>A0ABQ1NU26_9MICC</name>
<evidence type="ECO:0000313" key="13">
    <source>
        <dbReference type="Proteomes" id="UP000597761"/>
    </source>
</evidence>
<dbReference type="InterPro" id="IPR011701">
    <property type="entry name" value="MFS"/>
</dbReference>
<dbReference type="Gene3D" id="1.20.1720.10">
    <property type="entry name" value="Multidrug resistance protein D"/>
    <property type="match status" value="1"/>
</dbReference>
<protein>
    <submittedName>
        <fullName evidence="12">Bcr/CflA family drug resistance efflux transporter</fullName>
    </submittedName>
</protein>
<feature type="transmembrane region" description="Helical" evidence="10">
    <location>
        <begin position="145"/>
        <end position="170"/>
    </location>
</feature>
<comment type="similarity">
    <text evidence="2">Belongs to the major facilitator superfamily. Bcr/CmlA family.</text>
</comment>
<feature type="transmembrane region" description="Helical" evidence="10">
    <location>
        <begin position="317"/>
        <end position="336"/>
    </location>
</feature>
<keyword evidence="4" id="KW-0813">Transport</keyword>
<comment type="caution">
    <text evidence="12">The sequence shown here is derived from an EMBL/GenBank/DDBJ whole genome shotgun (WGS) entry which is preliminary data.</text>
</comment>
<feature type="transmembrane region" description="Helical" evidence="10">
    <location>
        <begin position="176"/>
        <end position="195"/>
    </location>
</feature>
<evidence type="ECO:0000259" key="11">
    <source>
        <dbReference type="PROSITE" id="PS50850"/>
    </source>
</evidence>
<keyword evidence="13" id="KW-1185">Reference proteome</keyword>
<dbReference type="InterPro" id="IPR001958">
    <property type="entry name" value="Tet-R_TetA/multi-R_MdtG-like"/>
</dbReference>
<dbReference type="CDD" id="cd17320">
    <property type="entry name" value="MFS_MdfA_MDR_like"/>
    <property type="match status" value="1"/>
</dbReference>
<dbReference type="InterPro" id="IPR005829">
    <property type="entry name" value="Sugar_transporter_CS"/>
</dbReference>
<feature type="transmembrane region" description="Helical" evidence="10">
    <location>
        <begin position="88"/>
        <end position="105"/>
    </location>
</feature>
<feature type="transmembrane region" description="Helical" evidence="10">
    <location>
        <begin position="291"/>
        <end position="311"/>
    </location>
</feature>
<dbReference type="Pfam" id="PF07690">
    <property type="entry name" value="MFS_1"/>
    <property type="match status" value="1"/>
</dbReference>
<feature type="transmembrane region" description="Helical" evidence="10">
    <location>
        <begin position="348"/>
        <end position="374"/>
    </location>
</feature>
<keyword evidence="8 10" id="KW-0472">Membrane</keyword>
<accession>A0ABQ1NU26</accession>
<dbReference type="PRINTS" id="PR01035">
    <property type="entry name" value="TCRTETA"/>
</dbReference>
<feature type="transmembrane region" description="Helical" evidence="10">
    <location>
        <begin position="380"/>
        <end position="401"/>
    </location>
</feature>
<dbReference type="InterPro" id="IPR004812">
    <property type="entry name" value="Efflux_drug-R_Bcr/CmlA"/>
</dbReference>
<dbReference type="InterPro" id="IPR036259">
    <property type="entry name" value="MFS_trans_sf"/>
</dbReference>
<sequence length="427" mass="42672">MHTRLTTRSLSGPARGLSPAPLLAVGTLAMLGPLSTDIFLPALPTIAEEFGTAADRTQFSLSAVTIGMAAGQLLSGPVSDAVGRRRPLLAGSAAMALFALACALSPGVWVLILACFLMGCGAATGATVGRAVISDLAAGRELTRGFTLLGTLMAVGPIAAPVAGVLLMLAWGWRGIFVGVAVAAALTFVGLLAAVPESLPVERRVRGGLRAVPGSIATAARSRTFWCGATTVWAAFAASFAYIAASSHVLQTGLGFTPGAYAITFAVNGMGLLLSGLLTARLSGHWSGHRILGVGLAVLTVGTVLVAAAALGRSRSVWLILLGFFCLATACGPYIGPALAVAVQQLRAVAGTALALVGAVRFVVAGIVAPLAVLGGGRSLAPLATVVVAGTAVAWGGWIVFRPTTSASTNSAPPTSASTTSIESPGS</sequence>
<dbReference type="PANTHER" id="PTHR23502:SF132">
    <property type="entry name" value="POLYAMINE TRANSPORTER 2-RELATED"/>
    <property type="match status" value="1"/>
</dbReference>
<feature type="region of interest" description="Disordered" evidence="9">
    <location>
        <begin position="407"/>
        <end position="427"/>
    </location>
</feature>
<feature type="domain" description="Major facilitator superfamily (MFS) profile" evidence="11">
    <location>
        <begin position="21"/>
        <end position="406"/>
    </location>
</feature>
<keyword evidence="7 10" id="KW-1133">Transmembrane helix</keyword>
<dbReference type="PANTHER" id="PTHR23502">
    <property type="entry name" value="MAJOR FACILITATOR SUPERFAMILY"/>
    <property type="match status" value="1"/>
</dbReference>
<comment type="subcellular location">
    <subcellularLocation>
        <location evidence="1">Cell membrane</location>
        <topology evidence="1">Multi-pass membrane protein</topology>
    </subcellularLocation>
</comment>
<evidence type="ECO:0000256" key="6">
    <source>
        <dbReference type="ARBA" id="ARBA00022692"/>
    </source>
</evidence>
<evidence type="ECO:0000256" key="9">
    <source>
        <dbReference type="SAM" id="MobiDB-lite"/>
    </source>
</evidence>
<proteinExistence type="inferred from homology"/>
<feature type="transmembrane region" description="Helical" evidence="10">
    <location>
        <begin position="225"/>
        <end position="245"/>
    </location>
</feature>
<organism evidence="12 13">
    <name type="scientific">Tersicoccus solisilvae</name>
    <dbReference type="NCBI Taxonomy" id="1882339"/>
    <lineage>
        <taxon>Bacteria</taxon>
        <taxon>Bacillati</taxon>
        <taxon>Actinomycetota</taxon>
        <taxon>Actinomycetes</taxon>
        <taxon>Micrococcales</taxon>
        <taxon>Micrococcaceae</taxon>
        <taxon>Tersicoccus</taxon>
    </lineage>
</organism>
<evidence type="ECO:0000256" key="2">
    <source>
        <dbReference type="ARBA" id="ARBA00006236"/>
    </source>
</evidence>
<dbReference type="InterPro" id="IPR020846">
    <property type="entry name" value="MFS_dom"/>
</dbReference>
<feature type="transmembrane region" description="Helical" evidence="10">
    <location>
        <begin position="260"/>
        <end position="279"/>
    </location>
</feature>
<dbReference type="PROSITE" id="PS00216">
    <property type="entry name" value="SUGAR_TRANSPORT_1"/>
    <property type="match status" value="1"/>
</dbReference>
<dbReference type="PROSITE" id="PS50850">
    <property type="entry name" value="MFS"/>
    <property type="match status" value="1"/>
</dbReference>
<dbReference type="EMBL" id="BMJI01000003">
    <property type="protein sequence ID" value="GGC84712.1"/>
    <property type="molecule type" value="Genomic_DNA"/>
</dbReference>
<keyword evidence="6 10" id="KW-0812">Transmembrane</keyword>
<dbReference type="Proteomes" id="UP000597761">
    <property type="component" value="Unassembled WGS sequence"/>
</dbReference>
<keyword evidence="5" id="KW-1003">Cell membrane</keyword>
<reference evidence="13" key="1">
    <citation type="journal article" date="2019" name="Int. J. Syst. Evol. Microbiol.">
        <title>The Global Catalogue of Microorganisms (GCM) 10K type strain sequencing project: providing services to taxonomists for standard genome sequencing and annotation.</title>
        <authorList>
            <consortium name="The Broad Institute Genomics Platform"/>
            <consortium name="The Broad Institute Genome Sequencing Center for Infectious Disease"/>
            <person name="Wu L."/>
            <person name="Ma J."/>
        </authorList>
    </citation>
    <scope>NUCLEOTIDE SEQUENCE [LARGE SCALE GENOMIC DNA]</scope>
    <source>
        <strain evidence="13">CGMCC 1.15480</strain>
    </source>
</reference>